<dbReference type="Proteomes" id="UP000271974">
    <property type="component" value="Unassembled WGS sequence"/>
</dbReference>
<dbReference type="EMBL" id="RQTK01000498">
    <property type="protein sequence ID" value="RUS78624.1"/>
    <property type="molecule type" value="Genomic_DNA"/>
</dbReference>
<evidence type="ECO:0000313" key="1">
    <source>
        <dbReference type="EMBL" id="RUS78624.1"/>
    </source>
</evidence>
<dbReference type="AlphaFoldDB" id="A0A3S0ZYX1"/>
<evidence type="ECO:0000313" key="2">
    <source>
        <dbReference type="Proteomes" id="UP000271974"/>
    </source>
</evidence>
<feature type="non-terminal residue" evidence="1">
    <location>
        <position position="102"/>
    </location>
</feature>
<organism evidence="1 2">
    <name type="scientific">Elysia chlorotica</name>
    <name type="common">Eastern emerald elysia</name>
    <name type="synonym">Sea slug</name>
    <dbReference type="NCBI Taxonomy" id="188477"/>
    <lineage>
        <taxon>Eukaryota</taxon>
        <taxon>Metazoa</taxon>
        <taxon>Spiralia</taxon>
        <taxon>Lophotrochozoa</taxon>
        <taxon>Mollusca</taxon>
        <taxon>Gastropoda</taxon>
        <taxon>Heterobranchia</taxon>
        <taxon>Euthyneura</taxon>
        <taxon>Panpulmonata</taxon>
        <taxon>Sacoglossa</taxon>
        <taxon>Placobranchoidea</taxon>
        <taxon>Plakobranchidae</taxon>
        <taxon>Elysia</taxon>
    </lineage>
</organism>
<reference evidence="1 2" key="1">
    <citation type="submission" date="2019-01" db="EMBL/GenBank/DDBJ databases">
        <title>A draft genome assembly of the solar-powered sea slug Elysia chlorotica.</title>
        <authorList>
            <person name="Cai H."/>
            <person name="Li Q."/>
            <person name="Fang X."/>
            <person name="Li J."/>
            <person name="Curtis N.E."/>
            <person name="Altenburger A."/>
            <person name="Shibata T."/>
            <person name="Feng M."/>
            <person name="Maeda T."/>
            <person name="Schwartz J.A."/>
            <person name="Shigenobu S."/>
            <person name="Lundholm N."/>
            <person name="Nishiyama T."/>
            <person name="Yang H."/>
            <person name="Hasebe M."/>
            <person name="Li S."/>
            <person name="Pierce S.K."/>
            <person name="Wang J."/>
        </authorList>
    </citation>
    <scope>NUCLEOTIDE SEQUENCE [LARGE SCALE GENOMIC DNA]</scope>
    <source>
        <strain evidence="1">EC2010</strain>
        <tissue evidence="1">Whole organism of an adult</tissue>
    </source>
</reference>
<name>A0A3S0ZYX1_ELYCH</name>
<protein>
    <submittedName>
        <fullName evidence="1">Uncharacterized protein</fullName>
    </submittedName>
</protein>
<sequence>MSLMEKRGVCGCDPSVKVAARTSIEEKLETGRRTVTFCDRKADDEFLSSGEQTERREHRCKCGYENLSDEPDMVVTPVDQRSPNDHFTIGVKVICDSASSKS</sequence>
<accession>A0A3S0ZYX1</accession>
<gene>
    <name evidence="1" type="ORF">EGW08_013594</name>
</gene>
<proteinExistence type="predicted"/>
<comment type="caution">
    <text evidence="1">The sequence shown here is derived from an EMBL/GenBank/DDBJ whole genome shotgun (WGS) entry which is preliminary data.</text>
</comment>
<keyword evidence="2" id="KW-1185">Reference proteome</keyword>